<gene>
    <name evidence="2" type="ORF">SAMN02745150_01107</name>
</gene>
<keyword evidence="1" id="KW-1133">Transmembrane helix</keyword>
<feature type="transmembrane region" description="Helical" evidence="1">
    <location>
        <begin position="409"/>
        <end position="429"/>
    </location>
</feature>
<organism evidence="2 3">
    <name type="scientific">Brevinema andersonii</name>
    <dbReference type="NCBI Taxonomy" id="34097"/>
    <lineage>
        <taxon>Bacteria</taxon>
        <taxon>Pseudomonadati</taxon>
        <taxon>Spirochaetota</taxon>
        <taxon>Spirochaetia</taxon>
        <taxon>Brevinematales</taxon>
        <taxon>Brevinemataceae</taxon>
        <taxon>Brevinema</taxon>
    </lineage>
</organism>
<feature type="transmembrane region" description="Helical" evidence="1">
    <location>
        <begin position="332"/>
        <end position="350"/>
    </location>
</feature>
<dbReference type="EMBL" id="FOKY01000012">
    <property type="protein sequence ID" value="SFB86174.1"/>
    <property type="molecule type" value="Genomic_DNA"/>
</dbReference>
<dbReference type="Proteomes" id="UP000240042">
    <property type="component" value="Unassembled WGS sequence"/>
</dbReference>
<feature type="transmembrane region" description="Helical" evidence="1">
    <location>
        <begin position="795"/>
        <end position="817"/>
    </location>
</feature>
<feature type="transmembrane region" description="Helical" evidence="1">
    <location>
        <begin position="229"/>
        <end position="248"/>
    </location>
</feature>
<evidence type="ECO:0008006" key="4">
    <source>
        <dbReference type="Google" id="ProtNLM"/>
    </source>
</evidence>
<dbReference type="OrthoDB" id="304545at2"/>
<dbReference type="STRING" id="34097.SAMN02745150_01107"/>
<dbReference type="AlphaFoldDB" id="A0A1I1EG85"/>
<evidence type="ECO:0000313" key="3">
    <source>
        <dbReference type="Proteomes" id="UP000240042"/>
    </source>
</evidence>
<protein>
    <recommendedName>
        <fullName evidence="4">Membrane protein YfhO</fullName>
    </recommendedName>
</protein>
<keyword evidence="1" id="KW-0472">Membrane</keyword>
<feature type="transmembrane region" description="Helical" evidence="1">
    <location>
        <begin position="370"/>
        <end position="397"/>
    </location>
</feature>
<sequence length="828" mass="92666">MQKLAKQYGIYLFLGTILTVMIALLFRESFSGLILQGTDDNVSMRMMLLRSLQSGQGYHFFPVYWLGYIFNVPNPDLYTTVLAVTGKPYVVWVYIIALVLSGFLTCSLIKRLSIGTLPALFGAISYTFLPHVLSLVYSGHAPAISAIPMTPGFLLSLTIIADGKTKSPFVRALSAIWAGIFWAEMMLGEPQRAIYGTVLGGAWILFLLFQNNSISFKPPFFSKGGFKEIFSYLIAIPVVGLLIFMPTLKFWSNSEFIANEGSWEFSTGWSFPPAELLDSLAFGYHGLSTTEPLFPYYGDKPLSGNTDSLGFFVVVFLIFAVVFAWKNNRNARFFIIAGLAALLLSFGKYFPGTPFYWLWYHLPGMNKLRVPAKFLSITGLSWSIAAAIGLDAVRTLLAGSDKEKTKKAVFYAITAVAALSLLWLAVLIATKGGETSSIRKVLGRDRNLVDAALSGRINSVLNMSVLFLATWALFLVAYFKRQYAKFLPLGVLVLACWNLYMSNRFYIERTYVDEAQFYPKTPLIDFLLKNQDPRYRISGSLYLPNLTESPAPIGTVIEQGLYPENNYDLTYAFPYFDINSFGRIPISRLDEGYKNFFKSSFDSIEAFDSNDSIWEMNKRLWFLGNVKYLLVGSQIEEIFAQNLQADAIFITNLQGIASFVSVYELRETLPRFALFDGVKLVYDLYIYQDLANELKNVRNFRPVAEDTGELPEAPAGNHTVPQVERTAYNGYEVTLGFDDDKILYFGDLADKGWTALLDGEDVSLIPVNGIQQAVFIPAGTQRLEVFYHRPVEGLLFSRIVILVSAAAALALWIWNVVSAVKVNSGYSS</sequence>
<name>A0A1I1EG85_BREAD</name>
<evidence type="ECO:0000313" key="2">
    <source>
        <dbReference type="EMBL" id="SFB86174.1"/>
    </source>
</evidence>
<feature type="transmembrane region" description="Helical" evidence="1">
    <location>
        <begin position="193"/>
        <end position="209"/>
    </location>
</feature>
<reference evidence="3" key="1">
    <citation type="submission" date="2016-10" db="EMBL/GenBank/DDBJ databases">
        <authorList>
            <person name="Varghese N."/>
            <person name="Submissions S."/>
        </authorList>
    </citation>
    <scope>NUCLEOTIDE SEQUENCE [LARGE SCALE GENOMIC DNA]</scope>
    <source>
        <strain evidence="3">ATCC 43811</strain>
    </source>
</reference>
<accession>A0A1I1EG85</accession>
<proteinExistence type="predicted"/>
<feature type="transmembrane region" description="Helical" evidence="1">
    <location>
        <begin position="116"/>
        <end position="137"/>
    </location>
</feature>
<feature type="transmembrane region" description="Helical" evidence="1">
    <location>
        <begin position="460"/>
        <end position="479"/>
    </location>
</feature>
<feature type="transmembrane region" description="Helical" evidence="1">
    <location>
        <begin position="168"/>
        <end position="187"/>
    </location>
</feature>
<feature type="transmembrane region" description="Helical" evidence="1">
    <location>
        <begin position="308"/>
        <end position="325"/>
    </location>
</feature>
<feature type="transmembrane region" description="Helical" evidence="1">
    <location>
        <begin position="143"/>
        <end position="161"/>
    </location>
</feature>
<dbReference type="RefSeq" id="WP_092319459.1">
    <property type="nucleotide sequence ID" value="NZ_FOKY01000012.1"/>
</dbReference>
<evidence type="ECO:0000256" key="1">
    <source>
        <dbReference type="SAM" id="Phobius"/>
    </source>
</evidence>
<feature type="transmembrane region" description="Helical" evidence="1">
    <location>
        <begin position="89"/>
        <end position="109"/>
    </location>
</feature>
<keyword evidence="3" id="KW-1185">Reference proteome</keyword>
<keyword evidence="1" id="KW-0812">Transmembrane</keyword>
<feature type="transmembrane region" description="Helical" evidence="1">
    <location>
        <begin position="6"/>
        <end position="26"/>
    </location>
</feature>